<name>A0ABN0GIL4_BAREL</name>
<dbReference type="EMBL" id="AILW01000029">
    <property type="protein sequence ID" value="EJF82349.1"/>
    <property type="molecule type" value="Genomic_DNA"/>
</dbReference>
<evidence type="ECO:0000313" key="2">
    <source>
        <dbReference type="Proteomes" id="UP000008942"/>
    </source>
</evidence>
<gene>
    <name evidence="1" type="ORF">MCU_01552</name>
</gene>
<accession>A0ABN0GIL4</accession>
<proteinExistence type="predicted"/>
<protein>
    <submittedName>
        <fullName evidence="1">Uncharacterized protein</fullName>
    </submittedName>
</protein>
<organism evidence="1 2">
    <name type="scientific">Bartonella elizabethae Re6043vi</name>
    <dbReference type="NCBI Taxonomy" id="1094554"/>
    <lineage>
        <taxon>Bacteria</taxon>
        <taxon>Pseudomonadati</taxon>
        <taxon>Pseudomonadota</taxon>
        <taxon>Alphaproteobacteria</taxon>
        <taxon>Hyphomicrobiales</taxon>
        <taxon>Bartonellaceae</taxon>
        <taxon>Bartonella</taxon>
    </lineage>
</organism>
<sequence>MGAECVVVAYSFIKRKEVGGGSMDFIHFMGSGAKWTCAQWVRVPFKKLLFFKQAREDVIEGVSNGWVKKRLKRFKKSYIVAHCKEKRNDN</sequence>
<comment type="caution">
    <text evidence="1">The sequence shown here is derived from an EMBL/GenBank/DDBJ whole genome shotgun (WGS) entry which is preliminary data.</text>
</comment>
<evidence type="ECO:0000313" key="1">
    <source>
        <dbReference type="EMBL" id="EJF82349.1"/>
    </source>
</evidence>
<reference evidence="1 2" key="1">
    <citation type="submission" date="2012-03" db="EMBL/GenBank/DDBJ databases">
        <title>The Genome Sequence of Bartonella elizabethae Re6043vi.</title>
        <authorList>
            <consortium name="The Broad Institute Genome Sequencing Platform"/>
            <consortium name="The Broad Institute Genome Sequencing Center for Infectious Disease"/>
            <person name="Feldgarden M."/>
            <person name="Kirby J."/>
            <person name="Kosoy M."/>
            <person name="Birtles R."/>
            <person name="Probert W.S."/>
            <person name="Chiaraviglio L."/>
            <person name="Young S.K."/>
            <person name="Zeng Q."/>
            <person name="Gargeya S."/>
            <person name="Fitzgerald M."/>
            <person name="Haas B."/>
            <person name="Abouelleil A."/>
            <person name="Alvarado L."/>
            <person name="Arachchi H.M."/>
            <person name="Berlin A."/>
            <person name="Chapman S.B."/>
            <person name="Gearin G."/>
            <person name="Goldberg J."/>
            <person name="Griggs A."/>
            <person name="Gujja S."/>
            <person name="Hansen M."/>
            <person name="Heiman D."/>
            <person name="Howarth C."/>
            <person name="Larimer J."/>
            <person name="Lui A."/>
            <person name="MacDonald P.J.P."/>
            <person name="McCowen C."/>
            <person name="Montmayeur A."/>
            <person name="Murphy C."/>
            <person name="Neiman D."/>
            <person name="Pearson M."/>
            <person name="Priest M."/>
            <person name="Roberts A."/>
            <person name="Saif S."/>
            <person name="Shea T."/>
            <person name="Sisk P."/>
            <person name="Stolte C."/>
            <person name="Sykes S."/>
            <person name="Wortman J."/>
            <person name="Nusbaum C."/>
            <person name="Birren B."/>
        </authorList>
    </citation>
    <scope>NUCLEOTIDE SEQUENCE [LARGE SCALE GENOMIC DNA]</scope>
    <source>
        <strain evidence="1 2">Re6043vi</strain>
    </source>
</reference>
<dbReference type="Proteomes" id="UP000008942">
    <property type="component" value="Unassembled WGS sequence"/>
</dbReference>
<keyword evidence="2" id="KW-1185">Reference proteome</keyword>